<keyword evidence="3" id="KW-1185">Reference proteome</keyword>
<comment type="caution">
    <text evidence="2">The sequence shown here is derived from an EMBL/GenBank/DDBJ whole genome shotgun (WGS) entry which is preliminary data.</text>
</comment>
<organism evidence="2 3">
    <name type="scientific">Phytophthora oleae</name>
    <dbReference type="NCBI Taxonomy" id="2107226"/>
    <lineage>
        <taxon>Eukaryota</taxon>
        <taxon>Sar</taxon>
        <taxon>Stramenopiles</taxon>
        <taxon>Oomycota</taxon>
        <taxon>Peronosporomycetes</taxon>
        <taxon>Peronosporales</taxon>
        <taxon>Peronosporaceae</taxon>
        <taxon>Phytophthora</taxon>
    </lineage>
</organism>
<name>A0ABD3F357_9STRA</name>
<evidence type="ECO:0000313" key="3">
    <source>
        <dbReference type="Proteomes" id="UP001632037"/>
    </source>
</evidence>
<proteinExistence type="predicted"/>
<protein>
    <submittedName>
        <fullName evidence="2">Uncharacterized protein</fullName>
    </submittedName>
</protein>
<evidence type="ECO:0000256" key="1">
    <source>
        <dbReference type="SAM" id="MobiDB-lite"/>
    </source>
</evidence>
<feature type="region of interest" description="Disordered" evidence="1">
    <location>
        <begin position="76"/>
        <end position="114"/>
    </location>
</feature>
<dbReference type="EMBL" id="JBIMZQ010000037">
    <property type="protein sequence ID" value="KAL3661247.1"/>
    <property type="molecule type" value="Genomic_DNA"/>
</dbReference>
<dbReference type="AlphaFoldDB" id="A0ABD3F357"/>
<gene>
    <name evidence="2" type="ORF">V7S43_013856</name>
</gene>
<dbReference type="Proteomes" id="UP001632037">
    <property type="component" value="Unassembled WGS sequence"/>
</dbReference>
<sequence length="114" mass="12750">MTPLTDVSASFIPAGFFPSSAHSSALSVHLATCAAVMTLSSSSSSYLSFFLSSLRRPPLPRSSEETSCRCWFRERGLGPQRQPKSSPGLRPRQWRQRCSWREDEQEVGDTHAWC</sequence>
<reference evidence="2 3" key="1">
    <citation type="submission" date="2024-09" db="EMBL/GenBank/DDBJ databases">
        <title>Genome sequencing and assembly of Phytophthora oleae, isolate VK10A, causative agent of rot of olive drupes.</title>
        <authorList>
            <person name="Conti Taguali S."/>
            <person name="Riolo M."/>
            <person name="La Spada F."/>
            <person name="Cacciola S.O."/>
            <person name="Dionisio G."/>
        </authorList>
    </citation>
    <scope>NUCLEOTIDE SEQUENCE [LARGE SCALE GENOMIC DNA]</scope>
    <source>
        <strain evidence="2 3">VK10A</strain>
    </source>
</reference>
<accession>A0ABD3F357</accession>
<evidence type="ECO:0000313" key="2">
    <source>
        <dbReference type="EMBL" id="KAL3661247.1"/>
    </source>
</evidence>